<dbReference type="InParanoid" id="W4JYH0"/>
<dbReference type="HOGENOM" id="CLU_013299_5_0_1"/>
<evidence type="ECO:0000256" key="5">
    <source>
        <dbReference type="ARBA" id="ARBA00022694"/>
    </source>
</evidence>
<comment type="catalytic activity">
    <reaction evidence="15">
        <text>a 5,6-dihydrouridine in mRNA + NADP(+) = a uridine in mRNA + NADPH + H(+)</text>
        <dbReference type="Rhea" id="RHEA:69855"/>
        <dbReference type="Rhea" id="RHEA-COMP:14658"/>
        <dbReference type="Rhea" id="RHEA-COMP:17789"/>
        <dbReference type="ChEBI" id="CHEBI:15378"/>
        <dbReference type="ChEBI" id="CHEBI:57783"/>
        <dbReference type="ChEBI" id="CHEBI:58349"/>
        <dbReference type="ChEBI" id="CHEBI:65315"/>
        <dbReference type="ChEBI" id="CHEBI:74443"/>
    </reaction>
    <physiologicalReaction direction="right-to-left" evidence="15">
        <dbReference type="Rhea" id="RHEA:69857"/>
    </physiologicalReaction>
</comment>
<dbReference type="RefSeq" id="XP_009549922.1">
    <property type="nucleotide sequence ID" value="XM_009551627.1"/>
</dbReference>
<accession>W4JYH0</accession>
<comment type="cofactor">
    <cofactor evidence="1">
        <name>FMN</name>
        <dbReference type="ChEBI" id="CHEBI:58210"/>
    </cofactor>
</comment>
<protein>
    <recommendedName>
        <fullName evidence="10">tRNA-dihydrouridine(16/17) synthase [NAD(P)(+)]</fullName>
        <ecNumber evidence="10">1.3.1.88</ecNumber>
    </recommendedName>
</protein>
<dbReference type="OrthoDB" id="272303at2759"/>
<reference evidence="18 19" key="1">
    <citation type="journal article" date="2012" name="New Phytol.">
        <title>Insight into trade-off between wood decay and parasitism from the genome of a fungal forest pathogen.</title>
        <authorList>
            <person name="Olson A."/>
            <person name="Aerts A."/>
            <person name="Asiegbu F."/>
            <person name="Belbahri L."/>
            <person name="Bouzid O."/>
            <person name="Broberg A."/>
            <person name="Canback B."/>
            <person name="Coutinho P.M."/>
            <person name="Cullen D."/>
            <person name="Dalman K."/>
            <person name="Deflorio G."/>
            <person name="van Diepen L.T."/>
            <person name="Dunand C."/>
            <person name="Duplessis S."/>
            <person name="Durling M."/>
            <person name="Gonthier P."/>
            <person name="Grimwood J."/>
            <person name="Fossdal C.G."/>
            <person name="Hansson D."/>
            <person name="Henrissat B."/>
            <person name="Hietala A."/>
            <person name="Himmelstrand K."/>
            <person name="Hoffmeister D."/>
            <person name="Hogberg N."/>
            <person name="James T.Y."/>
            <person name="Karlsson M."/>
            <person name="Kohler A."/>
            <person name="Kues U."/>
            <person name="Lee Y.H."/>
            <person name="Lin Y.C."/>
            <person name="Lind M."/>
            <person name="Lindquist E."/>
            <person name="Lombard V."/>
            <person name="Lucas S."/>
            <person name="Lunden K."/>
            <person name="Morin E."/>
            <person name="Murat C."/>
            <person name="Park J."/>
            <person name="Raffaello T."/>
            <person name="Rouze P."/>
            <person name="Salamov A."/>
            <person name="Schmutz J."/>
            <person name="Solheim H."/>
            <person name="Stahlberg J."/>
            <person name="Velez H."/>
            <person name="de Vries R.P."/>
            <person name="Wiebenga A."/>
            <person name="Woodward S."/>
            <person name="Yakovlev I."/>
            <person name="Garbelotto M."/>
            <person name="Martin F."/>
            <person name="Grigoriev I.V."/>
            <person name="Stenlid J."/>
        </authorList>
    </citation>
    <scope>NUCLEOTIDE SEQUENCE [LARGE SCALE GENOMIC DNA]</scope>
    <source>
        <strain evidence="18 19">TC 32-1</strain>
    </source>
</reference>
<dbReference type="GO" id="GO:0017150">
    <property type="term" value="F:tRNA dihydrouridine synthase activity"/>
    <property type="evidence" value="ECO:0007669"/>
    <property type="project" value="InterPro"/>
</dbReference>
<evidence type="ECO:0000256" key="12">
    <source>
        <dbReference type="ARBA" id="ARBA00047652"/>
    </source>
</evidence>
<keyword evidence="6" id="KW-0521">NADP</keyword>
<dbReference type="SUPFAM" id="SSF51395">
    <property type="entry name" value="FMN-linked oxidoreductases"/>
    <property type="match status" value="1"/>
</dbReference>
<keyword evidence="7" id="KW-0560">Oxidoreductase</keyword>
<gene>
    <name evidence="18" type="ORF">HETIRDRAFT_157361</name>
</gene>
<evidence type="ECO:0000256" key="13">
    <source>
        <dbReference type="ARBA" id="ARBA00048342"/>
    </source>
</evidence>
<dbReference type="Proteomes" id="UP000030671">
    <property type="component" value="Unassembled WGS sequence"/>
</dbReference>
<evidence type="ECO:0000256" key="14">
    <source>
        <dbReference type="ARBA" id="ARBA00048934"/>
    </source>
</evidence>
<evidence type="ECO:0000256" key="6">
    <source>
        <dbReference type="ARBA" id="ARBA00022857"/>
    </source>
</evidence>
<dbReference type="InterPro" id="IPR035587">
    <property type="entry name" value="DUS-like_FMN-bd"/>
</dbReference>
<feature type="domain" description="DUS-like FMN-binding" evidence="17">
    <location>
        <begin position="12"/>
        <end position="246"/>
    </location>
</feature>
<keyword evidence="4" id="KW-0507">mRNA processing</keyword>
<evidence type="ECO:0000256" key="1">
    <source>
        <dbReference type="ARBA" id="ARBA00001917"/>
    </source>
</evidence>
<comment type="catalytic activity">
    <reaction evidence="16">
        <text>5,6-dihydrouridine(17) in tRNA + NADP(+) = uridine(17) in tRNA + NADPH + H(+)</text>
        <dbReference type="Rhea" id="RHEA:53368"/>
        <dbReference type="Rhea" id="RHEA-COMP:13541"/>
        <dbReference type="Rhea" id="RHEA-COMP:13542"/>
        <dbReference type="ChEBI" id="CHEBI:15378"/>
        <dbReference type="ChEBI" id="CHEBI:57783"/>
        <dbReference type="ChEBI" id="CHEBI:58349"/>
        <dbReference type="ChEBI" id="CHEBI:65315"/>
        <dbReference type="ChEBI" id="CHEBI:74443"/>
        <dbReference type="EC" id="1.3.1.88"/>
    </reaction>
    <physiologicalReaction direction="right-to-left" evidence="16">
        <dbReference type="Rhea" id="RHEA:53370"/>
    </physiologicalReaction>
</comment>
<dbReference type="AlphaFoldDB" id="W4JYH0"/>
<dbReference type="GO" id="GO:0006397">
    <property type="term" value="P:mRNA processing"/>
    <property type="evidence" value="ECO:0007669"/>
    <property type="project" value="UniProtKB-KW"/>
</dbReference>
<evidence type="ECO:0000256" key="11">
    <source>
        <dbReference type="ARBA" id="ARBA00047287"/>
    </source>
</evidence>
<proteinExistence type="inferred from homology"/>
<dbReference type="InterPro" id="IPR018517">
    <property type="entry name" value="tRNA_hU_synthase_CS"/>
</dbReference>
<evidence type="ECO:0000256" key="10">
    <source>
        <dbReference type="ARBA" id="ARBA00038890"/>
    </source>
</evidence>
<dbReference type="EC" id="1.3.1.88" evidence="10"/>
<keyword evidence="19" id="KW-1185">Reference proteome</keyword>
<keyword evidence="2" id="KW-0285">Flavoprotein</keyword>
<dbReference type="PROSITE" id="PS01136">
    <property type="entry name" value="UPF0034"/>
    <property type="match status" value="1"/>
</dbReference>
<dbReference type="Pfam" id="PF01207">
    <property type="entry name" value="Dus"/>
    <property type="match status" value="1"/>
</dbReference>
<sequence length="246" mass="26290">MGSRLPDLSLIAAPMVNQSDLPFRILTRAHGATLAYTQMLLPDRLLADQPYRESHQRGLGAPHDRPVVVQLAGNDPDTLVRAARTLLGYCDAVDLNLGCPQDAAREGHYGAYLLPQHDWPLAQNIVSALAHALPVPVSTKLRLCHPAPHTLALAHRLEAAGAAWLTLHARYPSARRRRHAAADLDQVRALKFGPERAGAGDGGGGGVRIPVVSNGNVRTWADVVANKAQTGADGIMVGEALLANPW</sequence>
<evidence type="ECO:0000256" key="3">
    <source>
        <dbReference type="ARBA" id="ARBA00022643"/>
    </source>
</evidence>
<dbReference type="EMBL" id="KI925462">
    <property type="protein sequence ID" value="ETW77906.1"/>
    <property type="molecule type" value="Genomic_DNA"/>
</dbReference>
<keyword evidence="8" id="KW-0520">NAD</keyword>
<evidence type="ECO:0000256" key="8">
    <source>
        <dbReference type="ARBA" id="ARBA00023027"/>
    </source>
</evidence>
<evidence type="ECO:0000256" key="7">
    <source>
        <dbReference type="ARBA" id="ARBA00023002"/>
    </source>
</evidence>
<evidence type="ECO:0000259" key="17">
    <source>
        <dbReference type="Pfam" id="PF01207"/>
    </source>
</evidence>
<evidence type="ECO:0000256" key="2">
    <source>
        <dbReference type="ARBA" id="ARBA00022630"/>
    </source>
</evidence>
<dbReference type="KEGG" id="hir:HETIRDRAFT_157361"/>
<evidence type="ECO:0000256" key="9">
    <source>
        <dbReference type="ARBA" id="ARBA00038313"/>
    </source>
</evidence>
<dbReference type="GO" id="GO:0050660">
    <property type="term" value="F:flavin adenine dinucleotide binding"/>
    <property type="evidence" value="ECO:0007669"/>
    <property type="project" value="InterPro"/>
</dbReference>
<dbReference type="PANTHER" id="PTHR11082:SF5">
    <property type="entry name" value="TRNA-DIHYDROURIDINE(16_17) SYNTHASE [NAD(P)(+)]-LIKE"/>
    <property type="match status" value="1"/>
</dbReference>
<dbReference type="Gene3D" id="3.20.20.70">
    <property type="entry name" value="Aldolase class I"/>
    <property type="match status" value="1"/>
</dbReference>
<evidence type="ECO:0000313" key="18">
    <source>
        <dbReference type="EMBL" id="ETW77906.1"/>
    </source>
</evidence>
<dbReference type="GeneID" id="20667721"/>
<dbReference type="CDD" id="cd02801">
    <property type="entry name" value="DUS_like_FMN"/>
    <property type="match status" value="1"/>
</dbReference>
<dbReference type="InterPro" id="IPR013785">
    <property type="entry name" value="Aldolase_TIM"/>
</dbReference>
<comment type="catalytic activity">
    <reaction evidence="12">
        <text>5,6-dihydrouridine(16) in tRNA + NADP(+) = uridine(16) in tRNA + NADPH + H(+)</text>
        <dbReference type="Rhea" id="RHEA:53376"/>
        <dbReference type="Rhea" id="RHEA-COMP:13543"/>
        <dbReference type="Rhea" id="RHEA-COMP:13544"/>
        <dbReference type="ChEBI" id="CHEBI:15378"/>
        <dbReference type="ChEBI" id="CHEBI:57783"/>
        <dbReference type="ChEBI" id="CHEBI:58349"/>
        <dbReference type="ChEBI" id="CHEBI:65315"/>
        <dbReference type="ChEBI" id="CHEBI:74443"/>
        <dbReference type="EC" id="1.3.1.88"/>
    </reaction>
    <physiologicalReaction direction="right-to-left" evidence="12">
        <dbReference type="Rhea" id="RHEA:53378"/>
    </physiologicalReaction>
</comment>
<evidence type="ECO:0000256" key="16">
    <source>
        <dbReference type="ARBA" id="ARBA00049467"/>
    </source>
</evidence>
<keyword evidence="3" id="KW-0288">FMN</keyword>
<name>W4JYH0_HETIT</name>
<comment type="catalytic activity">
    <reaction evidence="13">
        <text>a 5,6-dihydrouridine in mRNA + NAD(+) = a uridine in mRNA + NADH + H(+)</text>
        <dbReference type="Rhea" id="RHEA:69851"/>
        <dbReference type="Rhea" id="RHEA-COMP:14658"/>
        <dbReference type="Rhea" id="RHEA-COMP:17789"/>
        <dbReference type="ChEBI" id="CHEBI:15378"/>
        <dbReference type="ChEBI" id="CHEBI:57540"/>
        <dbReference type="ChEBI" id="CHEBI:57945"/>
        <dbReference type="ChEBI" id="CHEBI:65315"/>
        <dbReference type="ChEBI" id="CHEBI:74443"/>
    </reaction>
    <physiologicalReaction direction="right-to-left" evidence="13">
        <dbReference type="Rhea" id="RHEA:69853"/>
    </physiologicalReaction>
</comment>
<evidence type="ECO:0000313" key="19">
    <source>
        <dbReference type="Proteomes" id="UP000030671"/>
    </source>
</evidence>
<evidence type="ECO:0000256" key="4">
    <source>
        <dbReference type="ARBA" id="ARBA00022664"/>
    </source>
</evidence>
<comment type="catalytic activity">
    <reaction evidence="11">
        <text>5,6-dihydrouridine(17) in tRNA + NAD(+) = uridine(17) in tRNA + NADH + H(+)</text>
        <dbReference type="Rhea" id="RHEA:53372"/>
        <dbReference type="Rhea" id="RHEA-COMP:13541"/>
        <dbReference type="Rhea" id="RHEA-COMP:13542"/>
        <dbReference type="ChEBI" id="CHEBI:15378"/>
        <dbReference type="ChEBI" id="CHEBI:57540"/>
        <dbReference type="ChEBI" id="CHEBI:57945"/>
        <dbReference type="ChEBI" id="CHEBI:65315"/>
        <dbReference type="ChEBI" id="CHEBI:74443"/>
        <dbReference type="EC" id="1.3.1.88"/>
    </reaction>
    <physiologicalReaction direction="right-to-left" evidence="11">
        <dbReference type="Rhea" id="RHEA:53374"/>
    </physiologicalReaction>
</comment>
<comment type="catalytic activity">
    <reaction evidence="14">
        <text>5,6-dihydrouridine(16) in tRNA + NAD(+) = uridine(16) in tRNA + NADH + H(+)</text>
        <dbReference type="Rhea" id="RHEA:53380"/>
        <dbReference type="Rhea" id="RHEA-COMP:13543"/>
        <dbReference type="Rhea" id="RHEA-COMP:13544"/>
        <dbReference type="ChEBI" id="CHEBI:15378"/>
        <dbReference type="ChEBI" id="CHEBI:57540"/>
        <dbReference type="ChEBI" id="CHEBI:57945"/>
        <dbReference type="ChEBI" id="CHEBI:65315"/>
        <dbReference type="ChEBI" id="CHEBI:74443"/>
        <dbReference type="EC" id="1.3.1.88"/>
    </reaction>
    <physiologicalReaction direction="right-to-left" evidence="14">
        <dbReference type="Rhea" id="RHEA:53382"/>
    </physiologicalReaction>
</comment>
<dbReference type="PANTHER" id="PTHR11082">
    <property type="entry name" value="TRNA-DIHYDROURIDINE SYNTHASE"/>
    <property type="match status" value="1"/>
</dbReference>
<dbReference type="STRING" id="747525.W4JYH0"/>
<organism evidence="18 19">
    <name type="scientific">Heterobasidion irregulare (strain TC 32-1)</name>
    <dbReference type="NCBI Taxonomy" id="747525"/>
    <lineage>
        <taxon>Eukaryota</taxon>
        <taxon>Fungi</taxon>
        <taxon>Dikarya</taxon>
        <taxon>Basidiomycota</taxon>
        <taxon>Agaricomycotina</taxon>
        <taxon>Agaricomycetes</taxon>
        <taxon>Russulales</taxon>
        <taxon>Bondarzewiaceae</taxon>
        <taxon>Heterobasidion</taxon>
        <taxon>Heterobasidion annosum species complex</taxon>
    </lineage>
</organism>
<evidence type="ECO:0000256" key="15">
    <source>
        <dbReference type="ARBA" id="ARBA00049447"/>
    </source>
</evidence>
<dbReference type="eggNOG" id="KOG2335">
    <property type="taxonomic scope" value="Eukaryota"/>
</dbReference>
<comment type="similarity">
    <text evidence="9">Belongs to the Dus family. Dus1 subfamily.</text>
</comment>
<keyword evidence="5" id="KW-0819">tRNA processing</keyword>